<feature type="compositionally biased region" description="Pro residues" evidence="1">
    <location>
        <begin position="28"/>
        <end position="38"/>
    </location>
</feature>
<evidence type="ECO:0000313" key="3">
    <source>
        <dbReference type="EMBL" id="MFC6787615.1"/>
    </source>
</evidence>
<accession>A0ABD5TEW8</accession>
<dbReference type="SUPFAM" id="SSF56300">
    <property type="entry name" value="Metallo-dependent phosphatases"/>
    <property type="match status" value="1"/>
</dbReference>
<dbReference type="PANTHER" id="PTHR39323:SF1">
    <property type="entry name" value="BLR1149 PROTEIN"/>
    <property type="match status" value="1"/>
</dbReference>
<dbReference type="GeneID" id="81210747"/>
<dbReference type="CDD" id="cd07391">
    <property type="entry name" value="MPP_PF1019"/>
    <property type="match status" value="1"/>
</dbReference>
<dbReference type="PANTHER" id="PTHR39323">
    <property type="entry name" value="BLR1149 PROTEIN"/>
    <property type="match status" value="1"/>
</dbReference>
<evidence type="ECO:0000256" key="1">
    <source>
        <dbReference type="SAM" id="MobiDB-lite"/>
    </source>
</evidence>
<feature type="compositionally biased region" description="Gly residues" evidence="1">
    <location>
        <begin position="7"/>
        <end position="20"/>
    </location>
</feature>
<name>A0ABD5TEW8_9EURY</name>
<organism evidence="3 4">
    <name type="scientific">Halobaculum halobium</name>
    <dbReference type="NCBI Taxonomy" id="3032281"/>
    <lineage>
        <taxon>Archaea</taxon>
        <taxon>Methanobacteriati</taxon>
        <taxon>Methanobacteriota</taxon>
        <taxon>Stenosarchaea group</taxon>
        <taxon>Halobacteria</taxon>
        <taxon>Halobacteriales</taxon>
        <taxon>Haloferacaceae</taxon>
        <taxon>Halobaculum</taxon>
    </lineage>
</organism>
<keyword evidence="4" id="KW-1185">Reference proteome</keyword>
<evidence type="ECO:0000313" key="4">
    <source>
        <dbReference type="Proteomes" id="UP001596443"/>
    </source>
</evidence>
<reference evidence="3 4" key="1">
    <citation type="journal article" date="2019" name="Int. J. Syst. Evol. Microbiol.">
        <title>The Global Catalogue of Microorganisms (GCM) 10K type strain sequencing project: providing services to taxonomists for standard genome sequencing and annotation.</title>
        <authorList>
            <consortium name="The Broad Institute Genomics Platform"/>
            <consortium name="The Broad Institute Genome Sequencing Center for Infectious Disease"/>
            <person name="Wu L."/>
            <person name="Ma J."/>
        </authorList>
    </citation>
    <scope>NUCLEOTIDE SEQUENCE [LARGE SCALE GENOMIC DNA]</scope>
    <source>
        <strain evidence="3 4">SYNS20</strain>
    </source>
</reference>
<dbReference type="AlphaFoldDB" id="A0ABD5TEW8"/>
<dbReference type="Gene3D" id="3.60.21.10">
    <property type="match status" value="1"/>
</dbReference>
<gene>
    <name evidence="3" type="ORF">ACFQFD_16885</name>
</gene>
<proteinExistence type="predicted"/>
<dbReference type="InterPro" id="IPR004843">
    <property type="entry name" value="Calcineurin-like_PHP"/>
</dbReference>
<feature type="domain" description="Calcineurin-like phosphoesterase" evidence="2">
    <location>
        <begin position="53"/>
        <end position="166"/>
    </location>
</feature>
<feature type="region of interest" description="Disordered" evidence="1">
    <location>
        <begin position="1"/>
        <end position="41"/>
    </location>
</feature>
<dbReference type="Proteomes" id="UP001596443">
    <property type="component" value="Unassembled WGS sequence"/>
</dbReference>
<dbReference type="InterPro" id="IPR024173">
    <property type="entry name" value="Pesterase_MJ0037-like"/>
</dbReference>
<dbReference type="InterPro" id="IPR029052">
    <property type="entry name" value="Metallo-depent_PP-like"/>
</dbReference>
<dbReference type="RefSeq" id="WP_284061764.1">
    <property type="nucleotide sequence ID" value="NZ_CP126158.1"/>
</dbReference>
<dbReference type="EMBL" id="JBHSWX010000012">
    <property type="protein sequence ID" value="MFC6787615.1"/>
    <property type="molecule type" value="Genomic_DNA"/>
</dbReference>
<comment type="caution">
    <text evidence="3">The sequence shown here is derived from an EMBL/GenBank/DDBJ whole genome shotgun (WGS) entry which is preliminary data.</text>
</comment>
<dbReference type="PIRSF" id="PIRSF000887">
    <property type="entry name" value="Pesterase_MJ0037"/>
    <property type="match status" value="1"/>
</dbReference>
<dbReference type="Pfam" id="PF00149">
    <property type="entry name" value="Metallophos"/>
    <property type="match status" value="1"/>
</dbReference>
<sequence>MAADGSGRSGGADPNGGSGQRIGSDRPSPAPLVEPVPGAPAAVADLGDETGLLVADYHAGIEAGLRYERGVELDSAGEERRERVLDLLARTGADRLVVLGDLAHRVGGAGDAETAEIDALLSAVGVPVTLVIGNHDAGIAEAFEDRVDVTPAGGARLGDVGVLHGHTWPAPEVLGADVICMGHEHVAVKLEDAVGGARAEKAWLRGSLAPAAFDGEVDLDAAGVDWREPELVVFPAFNDRSGGTWVNVEGQGFLAPFLPAGFTEGEAYLLDGTRLGDYRRI</sequence>
<evidence type="ECO:0000259" key="2">
    <source>
        <dbReference type="Pfam" id="PF00149"/>
    </source>
</evidence>
<protein>
    <submittedName>
        <fullName evidence="3">Metallophosphoesterase</fullName>
    </submittedName>
</protein>